<evidence type="ECO:0000313" key="1">
    <source>
        <dbReference type="EMBL" id="MPM67599.1"/>
    </source>
</evidence>
<organism evidence="1">
    <name type="scientific">bioreactor metagenome</name>
    <dbReference type="NCBI Taxonomy" id="1076179"/>
    <lineage>
        <taxon>unclassified sequences</taxon>
        <taxon>metagenomes</taxon>
        <taxon>ecological metagenomes</taxon>
    </lineage>
</organism>
<dbReference type="AlphaFoldDB" id="A0A645BQ96"/>
<dbReference type="EMBL" id="VSSQ01021781">
    <property type="protein sequence ID" value="MPM67599.1"/>
    <property type="molecule type" value="Genomic_DNA"/>
</dbReference>
<reference evidence="1" key="1">
    <citation type="submission" date="2019-08" db="EMBL/GenBank/DDBJ databases">
        <authorList>
            <person name="Kucharzyk K."/>
            <person name="Murdoch R.W."/>
            <person name="Higgins S."/>
            <person name="Loffler F."/>
        </authorList>
    </citation>
    <scope>NUCLEOTIDE SEQUENCE</scope>
</reference>
<name>A0A645BQ96_9ZZZZ</name>
<protein>
    <submittedName>
        <fullName evidence="1">Uncharacterized protein</fullName>
    </submittedName>
</protein>
<accession>A0A645BQ96</accession>
<gene>
    <name evidence="1" type="ORF">SDC9_114523</name>
</gene>
<comment type="caution">
    <text evidence="1">The sequence shown here is derived from an EMBL/GenBank/DDBJ whole genome shotgun (WGS) entry which is preliminary data.</text>
</comment>
<proteinExistence type="predicted"/>
<sequence>MDKISFVNKYITQCEEILRTQDGKAARQLEYDLIGIFKPDIPDITNTINSYRFSNVSDSSYFDDIHRLKGILENFRANILLEEKRAARELELARLKQPQMTQTTNVSVNVTIDQTIELINQIPPTVLCDEDKQDLIGDLCDMDKQKKLGNKEKAWEVVKKVLSFLADKGADAAIAALPLVMKALQG</sequence>